<keyword evidence="2" id="KW-0012">Acyltransferase</keyword>
<dbReference type="InterPro" id="IPR016181">
    <property type="entry name" value="Acyl_CoA_acyltransferase"/>
</dbReference>
<dbReference type="PROSITE" id="PS51186">
    <property type="entry name" value="GNAT"/>
    <property type="match status" value="1"/>
</dbReference>
<accession>A0ABP8Q7U4</accession>
<reference evidence="5" key="1">
    <citation type="journal article" date="2019" name="Int. J. Syst. Evol. Microbiol.">
        <title>The Global Catalogue of Microorganisms (GCM) 10K type strain sequencing project: providing services to taxonomists for standard genome sequencing and annotation.</title>
        <authorList>
            <consortium name="The Broad Institute Genomics Platform"/>
            <consortium name="The Broad Institute Genome Sequencing Center for Infectious Disease"/>
            <person name="Wu L."/>
            <person name="Ma J."/>
        </authorList>
    </citation>
    <scope>NUCLEOTIDE SEQUENCE [LARGE SCALE GENOMIC DNA]</scope>
    <source>
        <strain evidence="5">JCM 17933</strain>
    </source>
</reference>
<proteinExistence type="predicted"/>
<name>A0ABP8Q7U4_9ACTN</name>
<dbReference type="Pfam" id="PF00583">
    <property type="entry name" value="Acetyltransf_1"/>
    <property type="match status" value="1"/>
</dbReference>
<dbReference type="SUPFAM" id="SSF55729">
    <property type="entry name" value="Acyl-CoA N-acyltransferases (Nat)"/>
    <property type="match status" value="1"/>
</dbReference>
<dbReference type="PANTHER" id="PTHR43877:SF2">
    <property type="entry name" value="AMINOALKYLPHOSPHONATE N-ACETYLTRANSFERASE-RELATED"/>
    <property type="match status" value="1"/>
</dbReference>
<keyword evidence="1" id="KW-0808">Transferase</keyword>
<dbReference type="InterPro" id="IPR000182">
    <property type="entry name" value="GNAT_dom"/>
</dbReference>
<comment type="caution">
    <text evidence="4">The sequence shown here is derived from an EMBL/GenBank/DDBJ whole genome shotgun (WGS) entry which is preliminary data.</text>
</comment>
<dbReference type="InterPro" id="IPR050832">
    <property type="entry name" value="Bact_Acetyltransf"/>
</dbReference>
<dbReference type="CDD" id="cd04301">
    <property type="entry name" value="NAT_SF"/>
    <property type="match status" value="1"/>
</dbReference>
<dbReference type="Gene3D" id="3.40.630.30">
    <property type="match status" value="1"/>
</dbReference>
<dbReference type="Proteomes" id="UP001500503">
    <property type="component" value="Unassembled WGS sequence"/>
</dbReference>
<dbReference type="EMBL" id="BAABHF010000024">
    <property type="protein sequence ID" value="GAA4498304.1"/>
    <property type="molecule type" value="Genomic_DNA"/>
</dbReference>
<feature type="domain" description="N-acetyltransferase" evidence="3">
    <location>
        <begin position="7"/>
        <end position="163"/>
    </location>
</feature>
<evidence type="ECO:0000313" key="5">
    <source>
        <dbReference type="Proteomes" id="UP001500503"/>
    </source>
</evidence>
<evidence type="ECO:0000256" key="1">
    <source>
        <dbReference type="ARBA" id="ARBA00022679"/>
    </source>
</evidence>
<dbReference type="RefSeq" id="WP_345466474.1">
    <property type="nucleotide sequence ID" value="NZ_BAABHF010000024.1"/>
</dbReference>
<dbReference type="PANTHER" id="PTHR43877">
    <property type="entry name" value="AMINOALKYLPHOSPHONATE N-ACETYLTRANSFERASE-RELATED-RELATED"/>
    <property type="match status" value="1"/>
</dbReference>
<organism evidence="4 5">
    <name type="scientific">Actinoallomurus oryzae</name>
    <dbReference type="NCBI Taxonomy" id="502180"/>
    <lineage>
        <taxon>Bacteria</taxon>
        <taxon>Bacillati</taxon>
        <taxon>Actinomycetota</taxon>
        <taxon>Actinomycetes</taxon>
        <taxon>Streptosporangiales</taxon>
        <taxon>Thermomonosporaceae</taxon>
        <taxon>Actinoallomurus</taxon>
    </lineage>
</organism>
<evidence type="ECO:0000313" key="4">
    <source>
        <dbReference type="EMBL" id="GAA4498304.1"/>
    </source>
</evidence>
<protein>
    <recommendedName>
        <fullName evidence="3">N-acetyltransferase domain-containing protein</fullName>
    </recommendedName>
</protein>
<evidence type="ECO:0000259" key="3">
    <source>
        <dbReference type="PROSITE" id="PS51186"/>
    </source>
</evidence>
<evidence type="ECO:0000256" key="2">
    <source>
        <dbReference type="ARBA" id="ARBA00023315"/>
    </source>
</evidence>
<gene>
    <name evidence="4" type="ORF">GCM10023191_043280</name>
</gene>
<keyword evidence="5" id="KW-1185">Reference proteome</keyword>
<sequence>MSVSRRVELVVASFDDPIVTGLLAKARPRAEASAAGQTVVPRPRSGADPYGRHVPADAGVVFVVARRADAPDGPVGCAGLRRIADDTAEVERLYVRPPYRGQGISRLLLAGVEDLARRRGFAVVRLAAADLRVAGLYVSRGYVRIAPFGRRPGPSVCFEKSLLVTGGRPG</sequence>